<dbReference type="Pfam" id="PF00410">
    <property type="entry name" value="Ribosomal_S8"/>
    <property type="match status" value="1"/>
</dbReference>
<dbReference type="GO" id="GO:0005737">
    <property type="term" value="C:cytoplasm"/>
    <property type="evidence" value="ECO:0007669"/>
    <property type="project" value="UniProtKB-ARBA"/>
</dbReference>
<evidence type="ECO:0000256" key="4">
    <source>
        <dbReference type="ARBA" id="ARBA00035258"/>
    </source>
</evidence>
<dbReference type="AlphaFoldDB" id="A0A1F4VGU9"/>
<dbReference type="GO" id="GO:0003735">
    <property type="term" value="F:structural constituent of ribosome"/>
    <property type="evidence" value="ECO:0007669"/>
    <property type="project" value="InterPro"/>
</dbReference>
<dbReference type="GO" id="GO:0006412">
    <property type="term" value="P:translation"/>
    <property type="evidence" value="ECO:0007669"/>
    <property type="project" value="UniProtKB-UniRule"/>
</dbReference>
<sequence length="132" mass="14737">MSVDRISNMLSSIKNASMTGNPFVEIPHSNVCEQIAEILKKKKFLENVKVFKEKGDSFKRLRLDIVYDNGVSRITDVKRISKPGRRIYKSSASFRKIAGGFGISVVSTSRGILSSDEAKKRKLGGEVICIVW</sequence>
<dbReference type="GO" id="GO:0005840">
    <property type="term" value="C:ribosome"/>
    <property type="evidence" value="ECO:0007669"/>
    <property type="project" value="UniProtKB-KW"/>
</dbReference>
<keyword evidence="5" id="KW-0694">RNA-binding</keyword>
<comment type="subunit">
    <text evidence="5">Part of the 30S ribosomal subunit. Contacts proteins S5 and S12.</text>
</comment>
<comment type="function">
    <text evidence="5">One of the primary rRNA binding proteins, it binds directly to 16S rRNA central domain where it helps coordinate assembly of the platform of the 30S subunit.</text>
</comment>
<reference evidence="7 8" key="1">
    <citation type="journal article" date="2016" name="Nat. Commun.">
        <title>Thousands of microbial genomes shed light on interconnected biogeochemical processes in an aquifer system.</title>
        <authorList>
            <person name="Anantharaman K."/>
            <person name="Brown C.T."/>
            <person name="Hug L.A."/>
            <person name="Sharon I."/>
            <person name="Castelle C.J."/>
            <person name="Probst A.J."/>
            <person name="Thomas B.C."/>
            <person name="Singh A."/>
            <person name="Wilkins M.J."/>
            <person name="Karaoz U."/>
            <person name="Brodie E.L."/>
            <person name="Williams K.H."/>
            <person name="Hubbard S.S."/>
            <person name="Banfield J.F."/>
        </authorList>
    </citation>
    <scope>NUCLEOTIDE SEQUENCE [LARGE SCALE GENOMIC DNA]</scope>
</reference>
<evidence type="ECO:0000313" key="7">
    <source>
        <dbReference type="EMBL" id="OGC56389.1"/>
    </source>
</evidence>
<dbReference type="Gene3D" id="3.30.1490.10">
    <property type="match status" value="1"/>
</dbReference>
<evidence type="ECO:0000256" key="5">
    <source>
        <dbReference type="HAMAP-Rule" id="MF_01302"/>
    </source>
</evidence>
<organism evidence="7 8">
    <name type="scientific">candidate division WWE3 bacterium RIFCSPLOWO2_12_FULL_36_10</name>
    <dbReference type="NCBI Taxonomy" id="1802630"/>
    <lineage>
        <taxon>Bacteria</taxon>
        <taxon>Katanobacteria</taxon>
    </lineage>
</organism>
<keyword evidence="2 5" id="KW-0689">Ribosomal protein</keyword>
<dbReference type="STRING" id="1802630.A3H26_00405"/>
<evidence type="ECO:0000313" key="8">
    <source>
        <dbReference type="Proteomes" id="UP000177763"/>
    </source>
</evidence>
<dbReference type="SUPFAM" id="SSF56047">
    <property type="entry name" value="Ribosomal protein S8"/>
    <property type="match status" value="1"/>
</dbReference>
<dbReference type="PROSITE" id="PS00053">
    <property type="entry name" value="RIBOSOMAL_S8"/>
    <property type="match status" value="1"/>
</dbReference>
<evidence type="ECO:0000256" key="2">
    <source>
        <dbReference type="ARBA" id="ARBA00022980"/>
    </source>
</evidence>
<dbReference type="InterPro" id="IPR047863">
    <property type="entry name" value="Ribosomal_uS8_CS"/>
</dbReference>
<comment type="caution">
    <text evidence="7">The sequence shown here is derived from an EMBL/GenBank/DDBJ whole genome shotgun (WGS) entry which is preliminary data.</text>
</comment>
<keyword evidence="3 5" id="KW-0687">Ribonucleoprotein</keyword>
<dbReference type="PANTHER" id="PTHR11758">
    <property type="entry name" value="40S RIBOSOMAL PROTEIN S15A"/>
    <property type="match status" value="1"/>
</dbReference>
<keyword evidence="5" id="KW-0699">rRNA-binding</keyword>
<dbReference type="InterPro" id="IPR000630">
    <property type="entry name" value="Ribosomal_uS8"/>
</dbReference>
<evidence type="ECO:0000256" key="3">
    <source>
        <dbReference type="ARBA" id="ARBA00023274"/>
    </source>
</evidence>
<dbReference type="InterPro" id="IPR035987">
    <property type="entry name" value="Ribosomal_uS8_sf"/>
</dbReference>
<proteinExistence type="inferred from homology"/>
<evidence type="ECO:0000256" key="6">
    <source>
        <dbReference type="RuleBase" id="RU003660"/>
    </source>
</evidence>
<gene>
    <name evidence="5" type="primary">rpsH</name>
    <name evidence="7" type="ORF">A3H26_00405</name>
</gene>
<dbReference type="Gene3D" id="3.30.1370.30">
    <property type="match status" value="1"/>
</dbReference>
<dbReference type="NCBIfam" id="NF001109">
    <property type="entry name" value="PRK00136.1"/>
    <property type="match status" value="1"/>
</dbReference>
<dbReference type="HAMAP" id="MF_01302_B">
    <property type="entry name" value="Ribosomal_uS8_B"/>
    <property type="match status" value="1"/>
</dbReference>
<accession>A0A1F4VGU9</accession>
<name>A0A1F4VGU9_UNCKA</name>
<protein>
    <recommendedName>
        <fullName evidence="4 5">Small ribosomal subunit protein uS8</fullName>
    </recommendedName>
</protein>
<evidence type="ECO:0000256" key="1">
    <source>
        <dbReference type="ARBA" id="ARBA00006471"/>
    </source>
</evidence>
<dbReference type="GO" id="GO:1990904">
    <property type="term" value="C:ribonucleoprotein complex"/>
    <property type="evidence" value="ECO:0007669"/>
    <property type="project" value="UniProtKB-KW"/>
</dbReference>
<dbReference type="GO" id="GO:0019843">
    <property type="term" value="F:rRNA binding"/>
    <property type="evidence" value="ECO:0007669"/>
    <property type="project" value="UniProtKB-UniRule"/>
</dbReference>
<comment type="similarity">
    <text evidence="1 5 6">Belongs to the universal ribosomal protein uS8 family.</text>
</comment>
<dbReference type="Proteomes" id="UP000177763">
    <property type="component" value="Unassembled WGS sequence"/>
</dbReference>
<dbReference type="EMBL" id="MEVN01000039">
    <property type="protein sequence ID" value="OGC56389.1"/>
    <property type="molecule type" value="Genomic_DNA"/>
</dbReference>
<dbReference type="FunFam" id="3.30.1490.10:FF:000001">
    <property type="entry name" value="30S ribosomal protein S8"/>
    <property type="match status" value="1"/>
</dbReference>